<evidence type="ECO:0000259" key="2">
    <source>
        <dbReference type="Pfam" id="PF14347"/>
    </source>
</evidence>
<evidence type="ECO:0000313" key="3">
    <source>
        <dbReference type="EMBL" id="KXU35843.1"/>
    </source>
</evidence>
<evidence type="ECO:0000256" key="1">
    <source>
        <dbReference type="SAM" id="SignalP"/>
    </source>
</evidence>
<accession>A0A139SMM7</accession>
<dbReference type="AlphaFoldDB" id="A0A139SMM7"/>
<dbReference type="OrthoDB" id="531568at2"/>
<dbReference type="RefSeq" id="WP_068711730.1">
    <property type="nucleotide sequence ID" value="NZ_LSZP01000034.1"/>
</dbReference>
<keyword evidence="1" id="KW-0732">Signal</keyword>
<keyword evidence="4" id="KW-1185">Reference proteome</keyword>
<gene>
    <name evidence="3" type="ORF">AXK12_00060</name>
</gene>
<comment type="caution">
    <text evidence="3">The sequence shown here is derived from an EMBL/GenBank/DDBJ whole genome shotgun (WGS) entry which is preliminary data.</text>
</comment>
<proteinExistence type="predicted"/>
<reference evidence="3 4" key="1">
    <citation type="submission" date="2016-02" db="EMBL/GenBank/DDBJ databases">
        <authorList>
            <person name="Wen L."/>
            <person name="He K."/>
            <person name="Yang H."/>
        </authorList>
    </citation>
    <scope>NUCLEOTIDE SEQUENCE [LARGE SCALE GENOMIC DNA]</scope>
    <source>
        <strain evidence="3 4">CV41</strain>
    </source>
</reference>
<sequence length="148" mass="15647">MKSITRSFLFAFALGLLPVGAALTATTAVATPSAEGAEVYFISPKDGDTVRGPVVVRFGLKGMGIAPANIEMPGTGHHHLILDAPLPDLSKTIPTDDNHLHYGLGQTEVELSLAPGKHTLQLLFGDHLHVPHSPAVFSEQITITVLPE</sequence>
<dbReference type="EMBL" id="LSZP01000034">
    <property type="protein sequence ID" value="KXU35843.1"/>
    <property type="molecule type" value="Genomic_DNA"/>
</dbReference>
<protein>
    <submittedName>
        <fullName evidence="3">Rod shape-determining protein RodA</fullName>
    </submittedName>
</protein>
<feature type="signal peptide" evidence="1">
    <location>
        <begin position="1"/>
        <end position="21"/>
    </location>
</feature>
<feature type="chain" id="PRO_5007299355" evidence="1">
    <location>
        <begin position="22"/>
        <end position="148"/>
    </location>
</feature>
<name>A0A139SMM7_9BACT</name>
<dbReference type="InterPro" id="IPR025512">
    <property type="entry name" value="DUF4399"/>
</dbReference>
<dbReference type="Proteomes" id="UP000071392">
    <property type="component" value="Unassembled WGS sequence"/>
</dbReference>
<evidence type="ECO:0000313" key="4">
    <source>
        <dbReference type="Proteomes" id="UP000071392"/>
    </source>
</evidence>
<organism evidence="3 4">
    <name type="scientific">Cephaloticoccus capnophilus</name>
    <dbReference type="NCBI Taxonomy" id="1548208"/>
    <lineage>
        <taxon>Bacteria</taxon>
        <taxon>Pseudomonadati</taxon>
        <taxon>Verrucomicrobiota</taxon>
        <taxon>Opitutia</taxon>
        <taxon>Opitutales</taxon>
        <taxon>Opitutaceae</taxon>
        <taxon>Cephaloticoccus</taxon>
    </lineage>
</organism>
<feature type="domain" description="DUF4399" evidence="2">
    <location>
        <begin position="56"/>
        <end position="145"/>
    </location>
</feature>
<dbReference type="Pfam" id="PF14347">
    <property type="entry name" value="DUF4399"/>
    <property type="match status" value="1"/>
</dbReference>